<feature type="region of interest" description="Disordered" evidence="1">
    <location>
        <begin position="1"/>
        <end position="65"/>
    </location>
</feature>
<reference evidence="2" key="1">
    <citation type="submission" date="2014-09" db="EMBL/GenBank/DDBJ databases">
        <authorList>
            <person name="Magalhaes I.L.F."/>
            <person name="Oliveira U."/>
            <person name="Santos F.R."/>
            <person name="Vidigal T.H.D.A."/>
            <person name="Brescovit A.D."/>
            <person name="Santos A.J."/>
        </authorList>
    </citation>
    <scope>NUCLEOTIDE SEQUENCE</scope>
    <source>
        <tissue evidence="2">Shoot tissue taken approximately 20 cm above the soil surface</tissue>
    </source>
</reference>
<evidence type="ECO:0000256" key="1">
    <source>
        <dbReference type="SAM" id="MobiDB-lite"/>
    </source>
</evidence>
<feature type="compositionally biased region" description="Low complexity" evidence="1">
    <location>
        <begin position="41"/>
        <end position="50"/>
    </location>
</feature>
<sequence>MLPVTARSRLATKARLSSGKATKATRCRPTKVEVQPHRVGSPRPRTTSCRRSTRSRTVGNLPASH</sequence>
<accession>A0A0A9HBB9</accession>
<proteinExistence type="predicted"/>
<evidence type="ECO:0000313" key="2">
    <source>
        <dbReference type="EMBL" id="JAE30208.1"/>
    </source>
</evidence>
<dbReference type="AlphaFoldDB" id="A0A0A9HBB9"/>
<organism evidence="2">
    <name type="scientific">Arundo donax</name>
    <name type="common">Giant reed</name>
    <name type="synonym">Donax arundinaceus</name>
    <dbReference type="NCBI Taxonomy" id="35708"/>
    <lineage>
        <taxon>Eukaryota</taxon>
        <taxon>Viridiplantae</taxon>
        <taxon>Streptophyta</taxon>
        <taxon>Embryophyta</taxon>
        <taxon>Tracheophyta</taxon>
        <taxon>Spermatophyta</taxon>
        <taxon>Magnoliopsida</taxon>
        <taxon>Liliopsida</taxon>
        <taxon>Poales</taxon>
        <taxon>Poaceae</taxon>
        <taxon>PACMAD clade</taxon>
        <taxon>Arundinoideae</taxon>
        <taxon>Arundineae</taxon>
        <taxon>Arundo</taxon>
    </lineage>
</organism>
<protein>
    <submittedName>
        <fullName evidence="2">Uncharacterized protein</fullName>
    </submittedName>
</protein>
<dbReference type="EMBL" id="GBRH01167688">
    <property type="protein sequence ID" value="JAE30208.1"/>
    <property type="molecule type" value="Transcribed_RNA"/>
</dbReference>
<reference evidence="2" key="2">
    <citation type="journal article" date="2015" name="Data Brief">
        <title>Shoot transcriptome of the giant reed, Arundo donax.</title>
        <authorList>
            <person name="Barrero R.A."/>
            <person name="Guerrero F.D."/>
            <person name="Moolhuijzen P."/>
            <person name="Goolsby J.A."/>
            <person name="Tidwell J."/>
            <person name="Bellgard S.E."/>
            <person name="Bellgard M.I."/>
        </authorList>
    </citation>
    <scope>NUCLEOTIDE SEQUENCE</scope>
    <source>
        <tissue evidence="2">Shoot tissue taken approximately 20 cm above the soil surface</tissue>
    </source>
</reference>
<name>A0A0A9HBB9_ARUDO</name>